<accession>A0A9Q1QLD5</accession>
<dbReference type="EMBL" id="JAKOGI010000044">
    <property type="protein sequence ID" value="KAJ8446983.1"/>
    <property type="molecule type" value="Genomic_DNA"/>
</dbReference>
<sequence>MGSSEIDTIMQQVSEQVLRAMEAANFARLLPYFDYIPPTGCEPSHHLTLTPSHCHSGGARETSRPEWNGWPPEENHDRSTTPKAHPSNHPSRERPTKSTTALMPYATHSHILMEVGERPMLKRPPPMTLARKPHNTRKYYEFYEQNDHTTAECRELWKALHELMDKGQIDCFLKRGPRFL</sequence>
<feature type="region of interest" description="Disordered" evidence="1">
    <location>
        <begin position="51"/>
        <end position="100"/>
    </location>
</feature>
<organism evidence="2 3">
    <name type="scientific">Carnegiea gigantea</name>
    <dbReference type="NCBI Taxonomy" id="171969"/>
    <lineage>
        <taxon>Eukaryota</taxon>
        <taxon>Viridiplantae</taxon>
        <taxon>Streptophyta</taxon>
        <taxon>Embryophyta</taxon>
        <taxon>Tracheophyta</taxon>
        <taxon>Spermatophyta</taxon>
        <taxon>Magnoliopsida</taxon>
        <taxon>eudicotyledons</taxon>
        <taxon>Gunneridae</taxon>
        <taxon>Pentapetalae</taxon>
        <taxon>Caryophyllales</taxon>
        <taxon>Cactineae</taxon>
        <taxon>Cactaceae</taxon>
        <taxon>Cactoideae</taxon>
        <taxon>Echinocereeae</taxon>
        <taxon>Carnegiea</taxon>
    </lineage>
</organism>
<gene>
    <name evidence="2" type="ORF">Cgig2_006611</name>
</gene>
<evidence type="ECO:0000313" key="3">
    <source>
        <dbReference type="Proteomes" id="UP001153076"/>
    </source>
</evidence>
<dbReference type="AlphaFoldDB" id="A0A9Q1QLD5"/>
<keyword evidence="3" id="KW-1185">Reference proteome</keyword>
<evidence type="ECO:0000313" key="2">
    <source>
        <dbReference type="EMBL" id="KAJ8446983.1"/>
    </source>
</evidence>
<protein>
    <submittedName>
        <fullName evidence="2">Uncharacterized protein</fullName>
    </submittedName>
</protein>
<reference evidence="2" key="1">
    <citation type="submission" date="2022-04" db="EMBL/GenBank/DDBJ databases">
        <title>Carnegiea gigantea Genome sequencing and assembly v2.</title>
        <authorList>
            <person name="Copetti D."/>
            <person name="Sanderson M.J."/>
            <person name="Burquez A."/>
            <person name="Wojciechowski M.F."/>
        </authorList>
    </citation>
    <scope>NUCLEOTIDE SEQUENCE</scope>
    <source>
        <strain evidence="2">SGP5-SGP5p</strain>
        <tissue evidence="2">Aerial part</tissue>
    </source>
</reference>
<name>A0A9Q1QLD5_9CARY</name>
<proteinExistence type="predicted"/>
<comment type="caution">
    <text evidence="2">The sequence shown here is derived from an EMBL/GenBank/DDBJ whole genome shotgun (WGS) entry which is preliminary data.</text>
</comment>
<dbReference type="Proteomes" id="UP001153076">
    <property type="component" value="Unassembled WGS sequence"/>
</dbReference>
<evidence type="ECO:0000256" key="1">
    <source>
        <dbReference type="SAM" id="MobiDB-lite"/>
    </source>
</evidence>